<evidence type="ECO:0000313" key="3">
    <source>
        <dbReference type="Proteomes" id="UP000660680"/>
    </source>
</evidence>
<dbReference type="GO" id="GO:0016491">
    <property type="term" value="F:oxidoreductase activity"/>
    <property type="evidence" value="ECO:0007669"/>
    <property type="project" value="InterPro"/>
</dbReference>
<organism evidence="2 3">
    <name type="scientific">Actinokineospora fastidiosa</name>
    <dbReference type="NCBI Taxonomy" id="1816"/>
    <lineage>
        <taxon>Bacteria</taxon>
        <taxon>Bacillati</taxon>
        <taxon>Actinomycetota</taxon>
        <taxon>Actinomycetes</taxon>
        <taxon>Pseudonocardiales</taxon>
        <taxon>Pseudonocardiaceae</taxon>
        <taxon>Actinokineospora</taxon>
    </lineage>
</organism>
<sequence>MASILILSGGSPAAAAYAGYAAARLGERGRAARVVCVRDLPTLALLTGDADHPAIARLRGDAVEALVVVAAVTRASTSGLLKTLVGLLAPEFPALPVAVGAFPAHARVLDHALRPALGPRALPTLFLPEHQADLDPLDAALGTLETVNACSRPG</sequence>
<evidence type="ECO:0000259" key="1">
    <source>
        <dbReference type="Pfam" id="PF03358"/>
    </source>
</evidence>
<dbReference type="Proteomes" id="UP000660680">
    <property type="component" value="Unassembled WGS sequence"/>
</dbReference>
<dbReference type="InterPro" id="IPR005025">
    <property type="entry name" value="FMN_Rdtase-like_dom"/>
</dbReference>
<evidence type="ECO:0000313" key="2">
    <source>
        <dbReference type="EMBL" id="GGS32991.1"/>
    </source>
</evidence>
<reference evidence="2" key="2">
    <citation type="submission" date="2020-09" db="EMBL/GenBank/DDBJ databases">
        <authorList>
            <person name="Sun Q."/>
            <person name="Ohkuma M."/>
        </authorList>
    </citation>
    <scope>NUCLEOTIDE SEQUENCE</scope>
    <source>
        <strain evidence="2">JCM 3276</strain>
    </source>
</reference>
<protein>
    <recommendedName>
        <fullName evidence="1">NADPH-dependent FMN reductase-like domain-containing protein</fullName>
    </recommendedName>
</protein>
<dbReference type="RefSeq" id="WP_189210915.1">
    <property type="nucleotide sequence ID" value="NZ_BMRB01000002.1"/>
</dbReference>
<proteinExistence type="predicted"/>
<name>A0A918GFU5_9PSEU</name>
<dbReference type="InterPro" id="IPR029039">
    <property type="entry name" value="Flavoprotein-like_sf"/>
</dbReference>
<feature type="domain" description="NADPH-dependent FMN reductase-like" evidence="1">
    <location>
        <begin position="15"/>
        <end position="124"/>
    </location>
</feature>
<dbReference type="EMBL" id="BMRB01000002">
    <property type="protein sequence ID" value="GGS32991.1"/>
    <property type="molecule type" value="Genomic_DNA"/>
</dbReference>
<reference evidence="2" key="1">
    <citation type="journal article" date="2014" name="Int. J. Syst. Evol. Microbiol.">
        <title>Complete genome sequence of Corynebacterium casei LMG S-19264T (=DSM 44701T), isolated from a smear-ripened cheese.</title>
        <authorList>
            <consortium name="US DOE Joint Genome Institute (JGI-PGF)"/>
            <person name="Walter F."/>
            <person name="Albersmeier A."/>
            <person name="Kalinowski J."/>
            <person name="Ruckert C."/>
        </authorList>
    </citation>
    <scope>NUCLEOTIDE SEQUENCE</scope>
    <source>
        <strain evidence="2">JCM 3276</strain>
    </source>
</reference>
<accession>A0A918GFU5</accession>
<gene>
    <name evidence="2" type="ORF">GCM10010171_28870</name>
</gene>
<keyword evidence="3" id="KW-1185">Reference proteome</keyword>
<dbReference type="Pfam" id="PF03358">
    <property type="entry name" value="FMN_red"/>
    <property type="match status" value="1"/>
</dbReference>
<dbReference type="Gene3D" id="3.40.50.360">
    <property type="match status" value="1"/>
</dbReference>
<comment type="caution">
    <text evidence="2">The sequence shown here is derived from an EMBL/GenBank/DDBJ whole genome shotgun (WGS) entry which is preliminary data.</text>
</comment>
<dbReference type="AlphaFoldDB" id="A0A918GFU5"/>